<dbReference type="EMBL" id="JAOQKJ010000004">
    <property type="protein sequence ID" value="MCU6744118.1"/>
    <property type="molecule type" value="Genomic_DNA"/>
</dbReference>
<comment type="subcellular location">
    <subcellularLocation>
        <location evidence="2">Cytoplasm</location>
    </subcellularLocation>
</comment>
<keyword evidence="9 13" id="KW-0694">RNA-binding</keyword>
<evidence type="ECO:0000256" key="11">
    <source>
        <dbReference type="ARBA" id="ARBA00031088"/>
    </source>
</evidence>
<keyword evidence="5" id="KW-0698">rRNA processing</keyword>
<feature type="active site" description="Nucleophile" evidence="13">
    <location>
        <position position="386"/>
    </location>
</feature>
<dbReference type="InterPro" id="IPR049560">
    <property type="entry name" value="MeTrfase_RsmB-F_NOP2_cat"/>
</dbReference>
<evidence type="ECO:0000256" key="4">
    <source>
        <dbReference type="ARBA" id="ARBA00022490"/>
    </source>
</evidence>
<keyword evidence="6 13" id="KW-0489">Methyltransferase</keyword>
<feature type="binding site" evidence="13">
    <location>
        <position position="315"/>
    </location>
    <ligand>
        <name>S-adenosyl-L-methionine</name>
        <dbReference type="ChEBI" id="CHEBI:59789"/>
    </ligand>
</feature>
<evidence type="ECO:0000256" key="5">
    <source>
        <dbReference type="ARBA" id="ARBA00022552"/>
    </source>
</evidence>
<comment type="caution">
    <text evidence="15">The sequence shown here is derived from an EMBL/GenBank/DDBJ whole genome shotgun (WGS) entry which is preliminary data.</text>
</comment>
<evidence type="ECO:0000256" key="3">
    <source>
        <dbReference type="ARBA" id="ARBA00012140"/>
    </source>
</evidence>
<dbReference type="PROSITE" id="PS51686">
    <property type="entry name" value="SAM_MT_RSMB_NOP"/>
    <property type="match status" value="1"/>
</dbReference>
<dbReference type="Proteomes" id="UP001652432">
    <property type="component" value="Unassembled WGS sequence"/>
</dbReference>
<feature type="binding site" evidence="13">
    <location>
        <begin position="264"/>
        <end position="270"/>
    </location>
    <ligand>
        <name>S-adenosyl-L-methionine</name>
        <dbReference type="ChEBI" id="CHEBI:59789"/>
    </ligand>
</feature>
<gene>
    <name evidence="15" type="primary">rsmB</name>
    <name evidence="15" type="ORF">OCV77_06355</name>
</gene>
<evidence type="ECO:0000313" key="16">
    <source>
        <dbReference type="Proteomes" id="UP001652432"/>
    </source>
</evidence>
<feature type="binding site" evidence="13">
    <location>
        <position position="333"/>
    </location>
    <ligand>
        <name>S-adenosyl-L-methionine</name>
        <dbReference type="ChEBI" id="CHEBI:59789"/>
    </ligand>
</feature>
<dbReference type="Pfam" id="PF01189">
    <property type="entry name" value="Methyltr_RsmB-F"/>
    <property type="match status" value="1"/>
</dbReference>
<proteinExistence type="inferred from homology"/>
<dbReference type="SUPFAM" id="SSF53335">
    <property type="entry name" value="S-adenosyl-L-methionine-dependent methyltransferases"/>
    <property type="match status" value="1"/>
</dbReference>
<dbReference type="GO" id="GO:0032259">
    <property type="term" value="P:methylation"/>
    <property type="evidence" value="ECO:0007669"/>
    <property type="project" value="UniProtKB-KW"/>
</dbReference>
<evidence type="ECO:0000256" key="12">
    <source>
        <dbReference type="ARBA" id="ARBA00047283"/>
    </source>
</evidence>
<dbReference type="PANTHER" id="PTHR22807">
    <property type="entry name" value="NOP2 YEAST -RELATED NOL1/NOP2/FMU SUN DOMAIN-CONTAINING"/>
    <property type="match status" value="1"/>
</dbReference>
<organism evidence="15 16">
    <name type="scientific">Suilimivivens aceti</name>
    <dbReference type="NCBI Taxonomy" id="2981774"/>
    <lineage>
        <taxon>Bacteria</taxon>
        <taxon>Bacillati</taxon>
        <taxon>Bacillota</taxon>
        <taxon>Clostridia</taxon>
        <taxon>Lachnospirales</taxon>
        <taxon>Lachnospiraceae</taxon>
        <taxon>Suilimivivens</taxon>
    </lineage>
</organism>
<evidence type="ECO:0000256" key="7">
    <source>
        <dbReference type="ARBA" id="ARBA00022679"/>
    </source>
</evidence>
<keyword evidence="7 13" id="KW-0808">Transferase</keyword>
<sequence length="453" mass="51187">MENIRELAVDMLSEIMEEGSYCHLVIRSVLQKYNYRDSRDKAFLKRLVEGTVERCIQIDYVLDQFSKVPTVKMKPFIRNLLRSSVYQLLFMDSVPDRAVCNEAVKLAGKRGFRQLSGFVNGVLRNIARNKEQICFPEEEKDLVKALSVKFSMPAWLVEKLLKEQGEEKTRRMLEAFLQTKPVTIRLKEDLSASEKERLISAIEKTGCKMSAHPYLPYAYCIEGAEGLLALPGFEEGLFQVQDVSSMLVCECAGIREGDRILDLCAAPGGKSIHAAQKLKGTGLVVSRDISEEKTALIRENQQRMKIQNMEVSEGDARIFCEEDKEVYDVVLADLPCSGLGIMGKKPDIRYHAKKEGLESLKALQREILKNAVSYVKPGGILLYSTCTINQGENEENAVWLTRQFPFGLESLSPYLPEVLKEEGKDGMLQLIPGVHETDGFFIARLKKQENKQT</sequence>
<dbReference type="InterPro" id="IPR006027">
    <property type="entry name" value="NusB_RsmB_TIM44"/>
</dbReference>
<dbReference type="Gene3D" id="1.10.940.10">
    <property type="entry name" value="NusB-like"/>
    <property type="match status" value="1"/>
</dbReference>
<evidence type="ECO:0000256" key="13">
    <source>
        <dbReference type="PROSITE-ProRule" id="PRU01023"/>
    </source>
</evidence>
<protein>
    <recommendedName>
        <fullName evidence="3">16S rRNA (cytosine(967)-C(5))-methyltransferase</fullName>
        <ecNumber evidence="3">2.1.1.176</ecNumber>
    </recommendedName>
    <alternativeName>
        <fullName evidence="10">16S rRNA m5C967 methyltransferase</fullName>
    </alternativeName>
    <alternativeName>
        <fullName evidence="11">rRNA (cytosine-C(5)-)-methyltransferase RsmB</fullName>
    </alternativeName>
</protein>
<name>A0ABT2T1I8_9FIRM</name>
<evidence type="ECO:0000256" key="1">
    <source>
        <dbReference type="ARBA" id="ARBA00002724"/>
    </source>
</evidence>
<comment type="catalytic activity">
    <reaction evidence="12">
        <text>cytidine(967) in 16S rRNA + S-adenosyl-L-methionine = 5-methylcytidine(967) in 16S rRNA + S-adenosyl-L-homocysteine + H(+)</text>
        <dbReference type="Rhea" id="RHEA:42748"/>
        <dbReference type="Rhea" id="RHEA-COMP:10219"/>
        <dbReference type="Rhea" id="RHEA-COMP:10220"/>
        <dbReference type="ChEBI" id="CHEBI:15378"/>
        <dbReference type="ChEBI" id="CHEBI:57856"/>
        <dbReference type="ChEBI" id="CHEBI:59789"/>
        <dbReference type="ChEBI" id="CHEBI:74483"/>
        <dbReference type="ChEBI" id="CHEBI:82748"/>
        <dbReference type="EC" id="2.1.1.176"/>
    </reaction>
</comment>
<evidence type="ECO:0000256" key="6">
    <source>
        <dbReference type="ARBA" id="ARBA00022603"/>
    </source>
</evidence>
<dbReference type="InterPro" id="IPR004573">
    <property type="entry name" value="rRNA_ssu_MeTfrase_B"/>
</dbReference>
<keyword evidence="8 13" id="KW-0949">S-adenosyl-L-methionine</keyword>
<feature type="binding site" evidence="13">
    <location>
        <position position="288"/>
    </location>
    <ligand>
        <name>S-adenosyl-L-methionine</name>
        <dbReference type="ChEBI" id="CHEBI:59789"/>
    </ligand>
</feature>
<evidence type="ECO:0000256" key="2">
    <source>
        <dbReference type="ARBA" id="ARBA00004496"/>
    </source>
</evidence>
<evidence type="ECO:0000259" key="14">
    <source>
        <dbReference type="PROSITE" id="PS51686"/>
    </source>
</evidence>
<evidence type="ECO:0000256" key="10">
    <source>
        <dbReference type="ARBA" id="ARBA00030399"/>
    </source>
</evidence>
<evidence type="ECO:0000256" key="9">
    <source>
        <dbReference type="ARBA" id="ARBA00022884"/>
    </source>
</evidence>
<feature type="domain" description="SAM-dependent MTase RsmB/NOP-type" evidence="14">
    <location>
        <begin position="172"/>
        <end position="448"/>
    </location>
</feature>
<dbReference type="PANTHER" id="PTHR22807:SF30">
    <property type="entry name" value="28S RRNA (CYTOSINE(4447)-C(5))-METHYLTRANSFERASE-RELATED"/>
    <property type="match status" value="1"/>
</dbReference>
<comment type="function">
    <text evidence="1">Specifically methylates the cytosine at position 967 (m5C967) of 16S rRNA.</text>
</comment>
<dbReference type="NCBIfam" id="NF011494">
    <property type="entry name" value="PRK14902.1"/>
    <property type="match status" value="1"/>
</dbReference>
<evidence type="ECO:0000313" key="15">
    <source>
        <dbReference type="EMBL" id="MCU6744118.1"/>
    </source>
</evidence>
<keyword evidence="16" id="KW-1185">Reference proteome</keyword>
<dbReference type="Gene3D" id="3.30.70.1170">
    <property type="entry name" value="Sun protein, domain 3"/>
    <property type="match status" value="1"/>
</dbReference>
<keyword evidence="4" id="KW-0963">Cytoplasm</keyword>
<dbReference type="InterPro" id="IPR035926">
    <property type="entry name" value="NusB-like_sf"/>
</dbReference>
<dbReference type="SUPFAM" id="SSF48013">
    <property type="entry name" value="NusB-like"/>
    <property type="match status" value="1"/>
</dbReference>
<dbReference type="RefSeq" id="WP_262574095.1">
    <property type="nucleotide sequence ID" value="NZ_JAOQKJ010000004.1"/>
</dbReference>
<dbReference type="NCBIfam" id="TIGR00563">
    <property type="entry name" value="rsmB"/>
    <property type="match status" value="1"/>
</dbReference>
<evidence type="ECO:0000256" key="8">
    <source>
        <dbReference type="ARBA" id="ARBA00022691"/>
    </source>
</evidence>
<dbReference type="EC" id="2.1.1.176" evidence="3"/>
<dbReference type="InterPro" id="IPR029063">
    <property type="entry name" value="SAM-dependent_MTases_sf"/>
</dbReference>
<dbReference type="GO" id="GO:0008168">
    <property type="term" value="F:methyltransferase activity"/>
    <property type="evidence" value="ECO:0007669"/>
    <property type="project" value="UniProtKB-KW"/>
</dbReference>
<dbReference type="InterPro" id="IPR001678">
    <property type="entry name" value="MeTrfase_RsmB-F_NOP2_dom"/>
</dbReference>
<dbReference type="InterPro" id="IPR023267">
    <property type="entry name" value="RCMT"/>
</dbReference>
<dbReference type="CDD" id="cd02440">
    <property type="entry name" value="AdoMet_MTases"/>
    <property type="match status" value="1"/>
</dbReference>
<dbReference type="Gene3D" id="3.40.50.150">
    <property type="entry name" value="Vaccinia Virus protein VP39"/>
    <property type="match status" value="1"/>
</dbReference>
<dbReference type="PRINTS" id="PR02008">
    <property type="entry name" value="RCMTFAMILY"/>
</dbReference>
<dbReference type="Pfam" id="PF01029">
    <property type="entry name" value="NusB"/>
    <property type="match status" value="1"/>
</dbReference>
<reference evidence="15 16" key="1">
    <citation type="journal article" date="2021" name="ISME Commun">
        <title>Automated analysis of genomic sequences facilitates high-throughput and comprehensive description of bacteria.</title>
        <authorList>
            <person name="Hitch T.C.A."/>
        </authorList>
    </citation>
    <scope>NUCLEOTIDE SEQUENCE [LARGE SCALE GENOMIC DNA]</scope>
    <source>
        <strain evidence="15 16">Sanger_18</strain>
    </source>
</reference>
<accession>A0ABT2T1I8</accession>
<comment type="similarity">
    <text evidence="13">Belongs to the class I-like SAM-binding methyltransferase superfamily. RsmB/NOP family.</text>
</comment>